<feature type="domain" description="Dynein heavy chain hydrolytic ATP-binding dynein motor region" evidence="2">
    <location>
        <begin position="493"/>
        <end position="603"/>
    </location>
</feature>
<dbReference type="SUPFAM" id="SSF52540">
    <property type="entry name" value="P-loop containing nucleoside triphosphate hydrolases"/>
    <property type="match status" value="1"/>
</dbReference>
<reference evidence="3 4" key="1">
    <citation type="submission" date="2021-06" db="EMBL/GenBank/DDBJ databases">
        <authorList>
            <person name="Palmer J.M."/>
        </authorList>
    </citation>
    <scope>NUCLEOTIDE SEQUENCE [LARGE SCALE GENOMIC DNA]</scope>
    <source>
        <strain evidence="3 4">GA_2019</strain>
        <tissue evidence="3">Muscle</tissue>
    </source>
</reference>
<keyword evidence="4" id="KW-1185">Reference proteome</keyword>
<dbReference type="Proteomes" id="UP001476798">
    <property type="component" value="Unassembled WGS sequence"/>
</dbReference>
<dbReference type="Pfam" id="PF12775">
    <property type="entry name" value="AAA_7"/>
    <property type="match status" value="1"/>
</dbReference>
<comment type="caution">
    <text evidence="3">The sequence shown here is derived from an EMBL/GenBank/DDBJ whole genome shotgun (WGS) entry which is preliminary data.</text>
</comment>
<dbReference type="InterPro" id="IPR027417">
    <property type="entry name" value="P-loop_NTPase"/>
</dbReference>
<evidence type="ECO:0000259" key="2">
    <source>
        <dbReference type="Pfam" id="PF12774"/>
    </source>
</evidence>
<evidence type="ECO:0008006" key="5">
    <source>
        <dbReference type="Google" id="ProtNLM"/>
    </source>
</evidence>
<dbReference type="InterPro" id="IPR042222">
    <property type="entry name" value="Dynein_2_N"/>
</dbReference>
<protein>
    <recommendedName>
        <fullName evidence="5">Cytoplasmic dynein 2 heavy chain 1</fullName>
    </recommendedName>
</protein>
<feature type="domain" description="Dynein heavy chain linker" evidence="1">
    <location>
        <begin position="253"/>
        <end position="323"/>
    </location>
</feature>
<dbReference type="PANTHER" id="PTHR45703:SF22">
    <property type="entry name" value="DYNEIN CYTOPLASMIC 2 HEAVY CHAIN 1"/>
    <property type="match status" value="1"/>
</dbReference>
<gene>
    <name evidence="3" type="ORF">GOODEAATRI_008231</name>
</gene>
<dbReference type="InterPro" id="IPR035699">
    <property type="entry name" value="AAA_6"/>
</dbReference>
<evidence type="ECO:0000259" key="1">
    <source>
        <dbReference type="Pfam" id="PF08393"/>
    </source>
</evidence>
<dbReference type="InterPro" id="IPR043157">
    <property type="entry name" value="Dynein_AAA1S"/>
</dbReference>
<dbReference type="Pfam" id="PF08393">
    <property type="entry name" value="DHC_N2"/>
    <property type="match status" value="2"/>
</dbReference>
<evidence type="ECO:0000313" key="4">
    <source>
        <dbReference type="Proteomes" id="UP001476798"/>
    </source>
</evidence>
<proteinExistence type="predicted"/>
<dbReference type="EMBL" id="JAHRIO010010430">
    <property type="protein sequence ID" value="MEQ2161292.1"/>
    <property type="molecule type" value="Genomic_DNA"/>
</dbReference>
<evidence type="ECO:0000313" key="3">
    <source>
        <dbReference type="EMBL" id="MEQ2161292.1"/>
    </source>
</evidence>
<dbReference type="Gene3D" id="1.10.8.710">
    <property type="match status" value="1"/>
</dbReference>
<dbReference type="Gene3D" id="1.20.58.1120">
    <property type="match status" value="1"/>
</dbReference>
<dbReference type="InterPro" id="IPR026983">
    <property type="entry name" value="DHC"/>
</dbReference>
<organism evidence="3 4">
    <name type="scientific">Goodea atripinnis</name>
    <dbReference type="NCBI Taxonomy" id="208336"/>
    <lineage>
        <taxon>Eukaryota</taxon>
        <taxon>Metazoa</taxon>
        <taxon>Chordata</taxon>
        <taxon>Craniata</taxon>
        <taxon>Vertebrata</taxon>
        <taxon>Euteleostomi</taxon>
        <taxon>Actinopterygii</taxon>
        <taxon>Neopterygii</taxon>
        <taxon>Teleostei</taxon>
        <taxon>Neoteleostei</taxon>
        <taxon>Acanthomorphata</taxon>
        <taxon>Ovalentaria</taxon>
        <taxon>Atherinomorphae</taxon>
        <taxon>Cyprinodontiformes</taxon>
        <taxon>Goodeidae</taxon>
        <taxon>Goodea</taxon>
    </lineage>
</organism>
<name>A0ABV0MTD0_9TELE</name>
<accession>A0ABV0MTD0</accession>
<dbReference type="Gene3D" id="3.40.50.300">
    <property type="entry name" value="P-loop containing nucleotide triphosphate hydrolases"/>
    <property type="match status" value="4"/>
</dbReference>
<dbReference type="PANTHER" id="PTHR45703">
    <property type="entry name" value="DYNEIN HEAVY CHAIN"/>
    <property type="match status" value="1"/>
</dbReference>
<dbReference type="Pfam" id="PF12774">
    <property type="entry name" value="AAA_6"/>
    <property type="match status" value="1"/>
</dbReference>
<dbReference type="Gene3D" id="1.20.140.100">
    <property type="entry name" value="Dynein heavy chain, N-terminal domain 2"/>
    <property type="match status" value="1"/>
</dbReference>
<sequence length="912" mass="104443">MPLWRAAVIQFERVIAPSEQEVAGRLKSYISDVQDNPQQVEDSVRIAEALLSDLSGFKGFLRFCDDLLEILRAYEQEHFEDWSRDILSGLADPKSGIRLEILQHLTPVVLQGRLQFRPPFEEVRARYFREMKRFISIPNQFKGVSIQGEELIFNIMIDRNASGFLTIFSKAEVLFSRLLALQHKFKVPYQSRILTLMMSTAESYYFSLAEDTKRDMVEHSQMWGLYEEWQQGFTEKAREDWITFRLYHHSLSMEVGDNRCLLQSLKDSAYYRSFQDKVSLWEVRLSDLDEYLISLNAIQRRWVYLEPIFGRGALPREEARFKREKRSAFPRFYFIGDDDLLEILGQATNASVIQSHLKKLFADIIHNISVVKQLNQAGVTSTDDWAWKKQLRFYMGTDKSCHIHMVDAQFSYTYEYQGNAAKLVHTPLTDKCYLTLTQAMKMGLGGNPYGPAGTGKTESVKALGGLFGRQVLVFNCDEGIDVKSMGRIFVGLVELDPNSGVFITLNPAGKGYGGRQKLPDNLKQLFRPVAMSRPDNELIAEVILYSEGFKNGEVLGRKLVAIFNLARELLTPQQHYDWGLRALKTVLKACGSLLQQQRRAHDKEKSSFSSLKVKQYTMNPKAMPRQQLLGHIDMDTREWADGVLTHSARTVVREPQDTRPELRLSSNHIPHGHDFSQGYINKVNHFVSPVVPDCIQSDEDIDVGALVKSWLRGQPEECRTTHTCLGVLFDPFFTYCLLSSMLLRYAFALLRSTQVAVVHCSAQTSSRHVLQKLSQTCLLLSSNTGRVFRPKDCENLVLYLKDINLPKPDKWGTSNLIAFLQQVKMIHYDKYGDQFTRFFCHIRKIKLILLLHLFNPSILIQVLTYKGFYDENLEWVSLENIQVVASMSTGGAVGTHSLTSRFSSIVRICTIE</sequence>
<feature type="domain" description="Dynein heavy chain linker" evidence="1">
    <location>
        <begin position="324"/>
        <end position="379"/>
    </location>
</feature>
<dbReference type="InterPro" id="IPR013602">
    <property type="entry name" value="Dynein_heavy_linker"/>
</dbReference>